<feature type="transmembrane region" description="Helical" evidence="3">
    <location>
        <begin position="1042"/>
        <end position="1061"/>
    </location>
</feature>
<dbReference type="SUPFAM" id="SSF46458">
    <property type="entry name" value="Globin-like"/>
    <property type="match status" value="2"/>
</dbReference>
<keyword evidence="3" id="KW-1133">Transmembrane helix</keyword>
<evidence type="ECO:0000259" key="4">
    <source>
        <dbReference type="Pfam" id="PF00042"/>
    </source>
</evidence>
<dbReference type="GO" id="GO:0019825">
    <property type="term" value="F:oxygen binding"/>
    <property type="evidence" value="ECO:0007669"/>
    <property type="project" value="InterPro"/>
</dbReference>
<name>A0A813E326_POLGL</name>
<feature type="transmembrane region" description="Helical" evidence="3">
    <location>
        <begin position="1098"/>
        <end position="1120"/>
    </location>
</feature>
<feature type="domain" description="Globin" evidence="4">
    <location>
        <begin position="238"/>
        <end position="314"/>
    </location>
</feature>
<feature type="compositionally biased region" description="Basic and acidic residues" evidence="2">
    <location>
        <begin position="397"/>
        <end position="414"/>
    </location>
</feature>
<dbReference type="GO" id="GO:0098703">
    <property type="term" value="P:calcium ion import across plasma membrane"/>
    <property type="evidence" value="ECO:0007669"/>
    <property type="project" value="TreeGrafter"/>
</dbReference>
<evidence type="ECO:0000256" key="1">
    <source>
        <dbReference type="ARBA" id="ARBA00022737"/>
    </source>
</evidence>
<organism evidence="5 6">
    <name type="scientific">Polarella glacialis</name>
    <name type="common">Dinoflagellate</name>
    <dbReference type="NCBI Taxonomy" id="89957"/>
    <lineage>
        <taxon>Eukaryota</taxon>
        <taxon>Sar</taxon>
        <taxon>Alveolata</taxon>
        <taxon>Dinophyceae</taxon>
        <taxon>Suessiales</taxon>
        <taxon>Suessiaceae</taxon>
        <taxon>Polarella</taxon>
    </lineage>
</organism>
<feature type="region of interest" description="Disordered" evidence="2">
    <location>
        <begin position="1"/>
        <end position="165"/>
    </location>
</feature>
<dbReference type="PANTHER" id="PTHR10582">
    <property type="entry name" value="TRANSIENT RECEPTOR POTENTIAL ION CHANNEL PROTEIN"/>
    <property type="match status" value="1"/>
</dbReference>
<evidence type="ECO:0000256" key="2">
    <source>
        <dbReference type="SAM" id="MobiDB-lite"/>
    </source>
</evidence>
<dbReference type="InterPro" id="IPR044399">
    <property type="entry name" value="Mb-like_M"/>
</dbReference>
<dbReference type="EMBL" id="CAJNNV010007209">
    <property type="protein sequence ID" value="CAE8594629.1"/>
    <property type="molecule type" value="Genomic_DNA"/>
</dbReference>
<dbReference type="CDD" id="cd01040">
    <property type="entry name" value="Mb-like"/>
    <property type="match status" value="2"/>
</dbReference>
<protein>
    <recommendedName>
        <fullName evidence="4">Globin domain-containing protein</fullName>
    </recommendedName>
</protein>
<feature type="transmembrane region" description="Helical" evidence="3">
    <location>
        <begin position="1009"/>
        <end position="1036"/>
    </location>
</feature>
<feature type="compositionally biased region" description="Basic and acidic residues" evidence="2">
    <location>
        <begin position="104"/>
        <end position="119"/>
    </location>
</feature>
<keyword evidence="3" id="KW-0812">Transmembrane</keyword>
<keyword evidence="6" id="KW-1185">Reference proteome</keyword>
<dbReference type="PANTHER" id="PTHR10582:SF2">
    <property type="entry name" value="INACTIVE"/>
    <property type="match status" value="1"/>
</dbReference>
<dbReference type="Gene3D" id="1.10.490.10">
    <property type="entry name" value="Globins"/>
    <property type="match status" value="2"/>
</dbReference>
<reference evidence="5" key="1">
    <citation type="submission" date="2021-02" db="EMBL/GenBank/DDBJ databases">
        <authorList>
            <person name="Dougan E. K."/>
            <person name="Rhodes N."/>
            <person name="Thang M."/>
            <person name="Chan C."/>
        </authorList>
    </citation>
    <scope>NUCLEOTIDE SEQUENCE</scope>
</reference>
<evidence type="ECO:0000256" key="3">
    <source>
        <dbReference type="SAM" id="Phobius"/>
    </source>
</evidence>
<sequence>MAGRDDRGEITEAPPDSPETSDMLESNHSGDSIATVSDGGAVPAAPPLIASESTGRGAGSLSEEPGSWGASWRGTDKQGSATEGSGSDKQGSLTPRSLTPKEGSGSDKEADEDAHKDDANGNAADTNAKADDDDDDEKINNSQMTGDSIFEDEDSDDGYGYMDSAGQECSSAMTEIQERTFEEIKLPDAVVAEIVSSWSLFLAAMSSREAAAEALYSAFYEAAPSLQPLFRTPRGVMAVRILNGINSVVVSLDQPKALKTAVETLGFQHMDLEVTAARVTMFRDAVIDLLEMELNGHMSSRARLGWSSILNYIGGAYIYVRTHYSERLKIIASSWVVASVRQKSSLRRGRAKARFPTAVLNPSKTRMAAELADESQLDGDTGGRQIGADTGGQDGEEGSKDGSKDGSKSRKDGNGKISKSHQAEALPSRTTRKMVDLLEDAENPSSKKKTNEVPGEFFGMFRFNAAVMGFGSSPWMDEILGSFDTIVRNVGNPGRLQEECDTLALRLSKYTGTINLAEFKAVMLASLRSLVSEVWDQSHEVAWIWLWENVDRMLKALAGKPRQQEKALGRFIITLTEEKQNFLRSELYRRFFALAPGGQDYFKQSTTRLYWLVDKVLEMTIELYRDPKMMANEISAVGLRHVGYGIPTELFGPYVSGFVEVVRSMTDDTEIQEAFRWSLSLLGRIMVRTIDEGSTVVMKAINTNSAKQLRKAVQCAPRGVRAMWCLDVTVGAQSISPLYWAIESSSLEAADAMLRDLLVIRADREKYYYGVDDLFGRHPDIMYRLCQDAVSLLPTLLDGLIWRSRISVEGQRRVNYYVKHLIVDAEGNFSNNLAWLVSAEDPLLVCHPAVVIFSDLLWDGLARSYFVMTRCWFLSTLVVFIVCQSYLQHLPEDANNELSRYAMCACRIFIYVGNLGQLMKAQVKHLMTDCKHNHFVSIAAGSLRIPRYLTYWKEACGFLLMIALMIMCSQDPIFHCLQNHSSEMLFTRKCAEASLQRNIYSKASMIAMILYWILCIDLTVLSTRVSAFVLICGRVVSEVGLFLFTFAFFIATCATSVCARGRAIEAFENIPESALSFFEIAMHMFPLPSLHAKEQDGLLMIFVVLFILMVVVFLLSLLAVQLNGAYQAIYADMMGYARLNRGKVLCETMKSVSKKRWHRFLDGLKLDERLEFNEGDIGLAGGIQVREHSNLHPTAKDAIIRFGGSTSAEMARLSAHHFQNEEASKQHPRPTDRQTDRQTDAHRQTDRHTHTHTFTQTPLHLAHALRIIPFQPRPWISSRFFARSRPSKTFIMLTVTP</sequence>
<accession>A0A813E326</accession>
<dbReference type="GO" id="GO:0005262">
    <property type="term" value="F:calcium channel activity"/>
    <property type="evidence" value="ECO:0007669"/>
    <property type="project" value="TreeGrafter"/>
</dbReference>
<comment type="caution">
    <text evidence="5">The sequence shown here is derived from an EMBL/GenBank/DDBJ whole genome shotgun (WGS) entry which is preliminary data.</text>
</comment>
<dbReference type="InterPro" id="IPR024862">
    <property type="entry name" value="TRPV"/>
</dbReference>
<feature type="compositionally biased region" description="Polar residues" evidence="2">
    <location>
        <begin position="77"/>
        <end position="97"/>
    </location>
</feature>
<dbReference type="InterPro" id="IPR009050">
    <property type="entry name" value="Globin-like_sf"/>
</dbReference>
<proteinExistence type="predicted"/>
<evidence type="ECO:0000313" key="5">
    <source>
        <dbReference type="EMBL" id="CAE8594629.1"/>
    </source>
</evidence>
<dbReference type="InterPro" id="IPR000971">
    <property type="entry name" value="Globin"/>
</dbReference>
<dbReference type="GO" id="GO:0020037">
    <property type="term" value="F:heme binding"/>
    <property type="evidence" value="ECO:0007669"/>
    <property type="project" value="InterPro"/>
</dbReference>
<dbReference type="Proteomes" id="UP000654075">
    <property type="component" value="Unassembled WGS sequence"/>
</dbReference>
<dbReference type="InterPro" id="IPR012292">
    <property type="entry name" value="Globin/Proto"/>
</dbReference>
<feature type="compositionally biased region" description="Basic and acidic residues" evidence="2">
    <location>
        <begin position="1219"/>
        <end position="1248"/>
    </location>
</feature>
<dbReference type="GO" id="GO:0005886">
    <property type="term" value="C:plasma membrane"/>
    <property type="evidence" value="ECO:0007669"/>
    <property type="project" value="TreeGrafter"/>
</dbReference>
<evidence type="ECO:0000313" key="6">
    <source>
        <dbReference type="Proteomes" id="UP000654075"/>
    </source>
</evidence>
<keyword evidence="1" id="KW-0677">Repeat</keyword>
<feature type="compositionally biased region" description="Basic and acidic residues" evidence="2">
    <location>
        <begin position="1"/>
        <end position="10"/>
    </location>
</feature>
<keyword evidence="3" id="KW-0472">Membrane</keyword>
<gene>
    <name evidence="5" type="ORF">PGLA1383_LOCUS13158</name>
</gene>
<feature type="compositionally biased region" description="Polar residues" evidence="2">
    <location>
        <begin position="18"/>
        <end position="35"/>
    </location>
</feature>
<feature type="region of interest" description="Disordered" evidence="2">
    <location>
        <begin position="1219"/>
        <end position="1258"/>
    </location>
</feature>
<dbReference type="OrthoDB" id="436496at2759"/>
<feature type="region of interest" description="Disordered" evidence="2">
    <location>
        <begin position="365"/>
        <end position="431"/>
    </location>
</feature>
<dbReference type="Pfam" id="PF00042">
    <property type="entry name" value="Globin"/>
    <property type="match status" value="1"/>
</dbReference>
<feature type="compositionally biased region" description="Gly residues" evidence="2">
    <location>
        <begin position="380"/>
        <end position="393"/>
    </location>
</feature>